<sequence>MPAGERKDFKFKVVLLGEGCVGKSSLVLRFVENKFQTRHLSTIQASFQSKTVHVDDCRVELNIWDTAGQEKYHALGPIYYRGSSGVLLVYDITDRRSFEKEQLWKSHNYAETRDRLLSTFRGVAWPVMQSGLSTILGMFPLMFVRAYVVAVFWKTVILVGILGMLHALVLLPVIFILTHDAKLFFRRKRTVSPTTNVHSMELAS</sequence>
<dbReference type="PRINTS" id="PR00449">
    <property type="entry name" value="RASTRNSFRMNG"/>
</dbReference>
<accession>A0A8R1DYE2</accession>
<comment type="similarity">
    <text evidence="1">Belongs to the small GTPase superfamily. Rab family.</text>
</comment>
<dbReference type="PANTHER" id="PTHR47978">
    <property type="match status" value="1"/>
</dbReference>
<dbReference type="FunFam" id="3.40.50.300:FF:001447">
    <property type="entry name" value="Ras-related protein Rab-1B"/>
    <property type="match status" value="1"/>
</dbReference>
<protein>
    <recommendedName>
        <fullName evidence="6">Ras-related protein Rab-21</fullName>
    </recommendedName>
</protein>
<name>A0A8R1DYE2_CAEJA</name>
<dbReference type="GO" id="GO:0005525">
    <property type="term" value="F:GTP binding"/>
    <property type="evidence" value="ECO:0007669"/>
    <property type="project" value="InterPro"/>
</dbReference>
<evidence type="ECO:0000256" key="2">
    <source>
        <dbReference type="ARBA" id="ARBA00022741"/>
    </source>
</evidence>
<dbReference type="SUPFAM" id="SSF52540">
    <property type="entry name" value="P-loop containing nucleoside triphosphate hydrolases"/>
    <property type="match status" value="1"/>
</dbReference>
<dbReference type="EnsemblMetazoa" id="CJA15003.1">
    <property type="protein sequence ID" value="CJA15003.1"/>
    <property type="gene ID" value="WBGene00134207"/>
</dbReference>
<keyword evidence="5" id="KW-1185">Reference proteome</keyword>
<dbReference type="Proteomes" id="UP000005237">
    <property type="component" value="Unassembled WGS sequence"/>
</dbReference>
<evidence type="ECO:0000256" key="3">
    <source>
        <dbReference type="SAM" id="Phobius"/>
    </source>
</evidence>
<proteinExistence type="inferred from homology"/>
<dbReference type="AlphaFoldDB" id="A0A8R1DYE2"/>
<evidence type="ECO:0000313" key="4">
    <source>
        <dbReference type="EnsemblMetazoa" id="CJA15003.1"/>
    </source>
</evidence>
<feature type="transmembrane region" description="Helical" evidence="3">
    <location>
        <begin position="123"/>
        <end position="144"/>
    </location>
</feature>
<dbReference type="SMART" id="SM00173">
    <property type="entry name" value="RAS"/>
    <property type="match status" value="1"/>
</dbReference>
<dbReference type="Gene3D" id="3.40.50.300">
    <property type="entry name" value="P-loop containing nucleotide triphosphate hydrolases"/>
    <property type="match status" value="1"/>
</dbReference>
<keyword evidence="3" id="KW-0472">Membrane</keyword>
<dbReference type="GO" id="GO:0003924">
    <property type="term" value="F:GTPase activity"/>
    <property type="evidence" value="ECO:0007669"/>
    <property type="project" value="InterPro"/>
</dbReference>
<dbReference type="PROSITE" id="PS51421">
    <property type="entry name" value="RAS"/>
    <property type="match status" value="1"/>
</dbReference>
<dbReference type="InterPro" id="IPR001806">
    <property type="entry name" value="Small_GTPase"/>
</dbReference>
<dbReference type="Pfam" id="PF00071">
    <property type="entry name" value="Ras"/>
    <property type="match status" value="1"/>
</dbReference>
<dbReference type="NCBIfam" id="TIGR00231">
    <property type="entry name" value="small_GTP"/>
    <property type="match status" value="1"/>
</dbReference>
<reference evidence="5" key="1">
    <citation type="submission" date="2010-08" db="EMBL/GenBank/DDBJ databases">
        <authorList>
            <consortium name="Caenorhabditis japonica Sequencing Consortium"/>
            <person name="Wilson R.K."/>
        </authorList>
    </citation>
    <scope>NUCLEOTIDE SEQUENCE [LARGE SCALE GENOMIC DNA]</scope>
    <source>
        <strain evidence="5">DF5081</strain>
    </source>
</reference>
<reference evidence="4" key="2">
    <citation type="submission" date="2022-06" db="UniProtKB">
        <authorList>
            <consortium name="EnsemblMetazoa"/>
        </authorList>
    </citation>
    <scope>IDENTIFICATION</scope>
    <source>
        <strain evidence="4">DF5081</strain>
    </source>
</reference>
<evidence type="ECO:0000256" key="1">
    <source>
        <dbReference type="ARBA" id="ARBA00006270"/>
    </source>
</evidence>
<evidence type="ECO:0008006" key="6">
    <source>
        <dbReference type="Google" id="ProtNLM"/>
    </source>
</evidence>
<organism evidence="4 5">
    <name type="scientific">Caenorhabditis japonica</name>
    <dbReference type="NCBI Taxonomy" id="281687"/>
    <lineage>
        <taxon>Eukaryota</taxon>
        <taxon>Metazoa</taxon>
        <taxon>Ecdysozoa</taxon>
        <taxon>Nematoda</taxon>
        <taxon>Chromadorea</taxon>
        <taxon>Rhabditida</taxon>
        <taxon>Rhabditina</taxon>
        <taxon>Rhabditomorpha</taxon>
        <taxon>Rhabditoidea</taxon>
        <taxon>Rhabditidae</taxon>
        <taxon>Peloderinae</taxon>
        <taxon>Caenorhabditis</taxon>
    </lineage>
</organism>
<dbReference type="SMART" id="SM00175">
    <property type="entry name" value="RAB"/>
    <property type="match status" value="1"/>
</dbReference>
<dbReference type="InterPro" id="IPR005225">
    <property type="entry name" value="Small_GTP-bd"/>
</dbReference>
<keyword evidence="3" id="KW-1133">Transmembrane helix</keyword>
<keyword evidence="2" id="KW-0547">Nucleotide-binding</keyword>
<evidence type="ECO:0000313" key="5">
    <source>
        <dbReference type="Proteomes" id="UP000005237"/>
    </source>
</evidence>
<dbReference type="SUPFAM" id="SSF82866">
    <property type="entry name" value="Multidrug efflux transporter AcrB transmembrane domain"/>
    <property type="match status" value="1"/>
</dbReference>
<dbReference type="InterPro" id="IPR027417">
    <property type="entry name" value="P-loop_NTPase"/>
</dbReference>
<dbReference type="PROSITE" id="PS51419">
    <property type="entry name" value="RAB"/>
    <property type="match status" value="1"/>
</dbReference>
<feature type="transmembrane region" description="Helical" evidence="3">
    <location>
        <begin position="156"/>
        <end position="178"/>
    </location>
</feature>
<keyword evidence="3" id="KW-0812">Transmembrane</keyword>
<dbReference type="SMART" id="SM00174">
    <property type="entry name" value="RHO"/>
    <property type="match status" value="1"/>
</dbReference>